<name>A0A383DRU7_9ZZZZ</name>
<dbReference type="EMBL" id="UINC01219477">
    <property type="protein sequence ID" value="SVE46955.1"/>
    <property type="molecule type" value="Genomic_DNA"/>
</dbReference>
<evidence type="ECO:0000313" key="1">
    <source>
        <dbReference type="EMBL" id="SVE46955.1"/>
    </source>
</evidence>
<protein>
    <submittedName>
        <fullName evidence="1">Uncharacterized protein</fullName>
    </submittedName>
</protein>
<accession>A0A383DRU7</accession>
<organism evidence="1">
    <name type="scientific">marine metagenome</name>
    <dbReference type="NCBI Taxonomy" id="408172"/>
    <lineage>
        <taxon>unclassified sequences</taxon>
        <taxon>metagenomes</taxon>
        <taxon>ecological metagenomes</taxon>
    </lineage>
</organism>
<proteinExistence type="predicted"/>
<dbReference type="AlphaFoldDB" id="A0A383DRU7"/>
<sequence>MIKEDSKICLPNNTLIKKEFLNNYKNMLEFINIG</sequence>
<reference evidence="1" key="1">
    <citation type="submission" date="2018-05" db="EMBL/GenBank/DDBJ databases">
        <authorList>
            <person name="Lanie J.A."/>
            <person name="Ng W.-L."/>
            <person name="Kazmierczak K.M."/>
            <person name="Andrzejewski T.M."/>
            <person name="Davidsen T.M."/>
            <person name="Wayne K.J."/>
            <person name="Tettelin H."/>
            <person name="Glass J.I."/>
            <person name="Rusch D."/>
            <person name="Podicherti R."/>
            <person name="Tsui H.-C.T."/>
            <person name="Winkler M.E."/>
        </authorList>
    </citation>
    <scope>NUCLEOTIDE SEQUENCE</scope>
</reference>
<gene>
    <name evidence="1" type="ORF">METZ01_LOCUS499809</name>
</gene>